<gene>
    <name evidence="1" type="ORF">PHYSODRAFT_300294</name>
</gene>
<dbReference type="GeneID" id="20641846"/>
<organism evidence="1 2">
    <name type="scientific">Phytophthora sojae (strain P6497)</name>
    <name type="common">Soybean stem and root rot agent</name>
    <name type="synonym">Phytophthora megasperma f. sp. glycines</name>
    <dbReference type="NCBI Taxonomy" id="1094619"/>
    <lineage>
        <taxon>Eukaryota</taxon>
        <taxon>Sar</taxon>
        <taxon>Stramenopiles</taxon>
        <taxon>Oomycota</taxon>
        <taxon>Peronosporomycetes</taxon>
        <taxon>Peronosporales</taxon>
        <taxon>Peronosporaceae</taxon>
        <taxon>Phytophthora</taxon>
    </lineage>
</organism>
<dbReference type="InParanoid" id="G4ZGP0"/>
<reference evidence="1 2" key="1">
    <citation type="journal article" date="2006" name="Science">
        <title>Phytophthora genome sequences uncover evolutionary origins and mechanisms of pathogenesis.</title>
        <authorList>
            <person name="Tyler B.M."/>
            <person name="Tripathy S."/>
            <person name="Zhang X."/>
            <person name="Dehal P."/>
            <person name="Jiang R.H."/>
            <person name="Aerts A."/>
            <person name="Arredondo F.D."/>
            <person name="Baxter L."/>
            <person name="Bensasson D."/>
            <person name="Beynon J.L."/>
            <person name="Chapman J."/>
            <person name="Damasceno C.M."/>
            <person name="Dorrance A.E."/>
            <person name="Dou D."/>
            <person name="Dickerman A.W."/>
            <person name="Dubchak I.L."/>
            <person name="Garbelotto M."/>
            <person name="Gijzen M."/>
            <person name="Gordon S.G."/>
            <person name="Govers F."/>
            <person name="Grunwald N.J."/>
            <person name="Huang W."/>
            <person name="Ivors K.L."/>
            <person name="Jones R.W."/>
            <person name="Kamoun S."/>
            <person name="Krampis K."/>
            <person name="Lamour K.H."/>
            <person name="Lee M.K."/>
            <person name="McDonald W.H."/>
            <person name="Medina M."/>
            <person name="Meijer H.J."/>
            <person name="Nordberg E.K."/>
            <person name="Maclean D.J."/>
            <person name="Ospina-Giraldo M.D."/>
            <person name="Morris P.F."/>
            <person name="Phuntumart V."/>
            <person name="Putnam N.H."/>
            <person name="Rash S."/>
            <person name="Rose J.K."/>
            <person name="Sakihama Y."/>
            <person name="Salamov A.A."/>
            <person name="Savidor A."/>
            <person name="Scheuring C.F."/>
            <person name="Smith B.M."/>
            <person name="Sobral B.W."/>
            <person name="Terry A."/>
            <person name="Torto-Alalibo T.A."/>
            <person name="Win J."/>
            <person name="Xu Z."/>
            <person name="Zhang H."/>
            <person name="Grigoriev I.V."/>
            <person name="Rokhsar D.S."/>
            <person name="Boore J.L."/>
        </authorList>
    </citation>
    <scope>NUCLEOTIDE SEQUENCE [LARGE SCALE GENOMIC DNA]</scope>
    <source>
        <strain evidence="1 2">P6497</strain>
    </source>
</reference>
<dbReference type="RefSeq" id="XP_009526180.1">
    <property type="nucleotide sequence ID" value="XM_009527885.1"/>
</dbReference>
<evidence type="ECO:0000313" key="2">
    <source>
        <dbReference type="Proteomes" id="UP000002640"/>
    </source>
</evidence>
<dbReference type="KEGG" id="psoj:PHYSODRAFT_300294"/>
<proteinExistence type="predicted"/>
<evidence type="ECO:0000313" key="1">
    <source>
        <dbReference type="EMBL" id="EGZ17122.1"/>
    </source>
</evidence>
<dbReference type="EMBL" id="JH159154">
    <property type="protein sequence ID" value="EGZ17122.1"/>
    <property type="molecule type" value="Genomic_DNA"/>
</dbReference>
<accession>G4ZGP0</accession>
<dbReference type="AlphaFoldDB" id="G4ZGP0"/>
<sequence length="304" mass="32787">MPTAGDRGPRAVLACLLSSTSHGVHPLASKFELRAQELACVAVFARSIMQGGPAAAHRIAERFRSAMRRCRTDGAAPDHRRQNRRAHVRVSLALRVLDVLAPPAALADVIGQAVWGLGIRDLRRAMTSSAKSCPPVVGATGIDNCCPSARYGQRCIGALAPRQRRAANDNPCVALQKLVAKDDELLYTVASSCVGPLFSVASSRARWLRRHCPRSAAGPACTAGVEEVKGKLGQDASARDRNQIRVRTRGFCLRKSACALVKKFPDAIRAHSPVEARNWAVSDNIRSTLAQMFTHPSDECNSVR</sequence>
<dbReference type="Proteomes" id="UP000002640">
    <property type="component" value="Unassembled WGS sequence"/>
</dbReference>
<name>G4ZGP0_PHYSP</name>
<protein>
    <submittedName>
        <fullName evidence="1">Uncharacterized protein</fullName>
    </submittedName>
</protein>
<keyword evidence="2" id="KW-1185">Reference proteome</keyword>